<dbReference type="SMART" id="SM00454">
    <property type="entry name" value="SAM"/>
    <property type="match status" value="1"/>
</dbReference>
<dbReference type="InterPro" id="IPR021090">
    <property type="entry name" value="SPIDER"/>
</dbReference>
<comment type="subcellular location">
    <subcellularLocation>
        <location evidence="2">Microsome</location>
    </subcellularLocation>
</comment>
<dbReference type="PROSITE" id="PS01036">
    <property type="entry name" value="HSP70_3"/>
    <property type="match status" value="1"/>
</dbReference>
<evidence type="ECO:0000256" key="11">
    <source>
        <dbReference type="ARBA" id="ARBA00022840"/>
    </source>
</evidence>
<reference evidence="18 19" key="1">
    <citation type="submission" date="2019-08" db="EMBL/GenBank/DDBJ databases">
        <title>A chromosome-level genome assembly, high-density linkage maps, and genome scans reveal the genomic architecture of hybrid incompatibilities underlying speciation via character displacement in darters (Percidae: Etheostominae).</title>
        <authorList>
            <person name="Moran R.L."/>
            <person name="Catchen J.M."/>
            <person name="Fuller R.C."/>
        </authorList>
    </citation>
    <scope>NUCLEOTIDE SEQUENCE [LARGE SCALE GENOMIC DNA]</scope>
    <source>
        <strain evidence="18">EspeVRDwgs_2016</strain>
        <tissue evidence="18">Muscle</tissue>
    </source>
</reference>
<dbReference type="AlphaFoldDB" id="A0A5J5DKG0"/>
<organism evidence="18 19">
    <name type="scientific">Etheostoma spectabile</name>
    <name type="common">orangethroat darter</name>
    <dbReference type="NCBI Taxonomy" id="54343"/>
    <lineage>
        <taxon>Eukaryota</taxon>
        <taxon>Metazoa</taxon>
        <taxon>Chordata</taxon>
        <taxon>Craniata</taxon>
        <taxon>Vertebrata</taxon>
        <taxon>Euteleostomi</taxon>
        <taxon>Actinopterygii</taxon>
        <taxon>Neopterygii</taxon>
        <taxon>Teleostei</taxon>
        <taxon>Neoteleostei</taxon>
        <taxon>Acanthomorphata</taxon>
        <taxon>Eupercaria</taxon>
        <taxon>Perciformes</taxon>
        <taxon>Percoidei</taxon>
        <taxon>Percidae</taxon>
        <taxon>Etheostomatinae</taxon>
        <taxon>Etheostoma</taxon>
    </lineage>
</organism>
<dbReference type="InterPro" id="IPR018181">
    <property type="entry name" value="Heat_shock_70_CS"/>
</dbReference>
<dbReference type="SUPFAM" id="SSF53067">
    <property type="entry name" value="Actin-like ATPase domain"/>
    <property type="match status" value="2"/>
</dbReference>
<feature type="compositionally biased region" description="Low complexity" evidence="15">
    <location>
        <begin position="439"/>
        <end position="453"/>
    </location>
</feature>
<dbReference type="Gene3D" id="2.30.30.40">
    <property type="entry name" value="SH3 Domains"/>
    <property type="match status" value="1"/>
</dbReference>
<dbReference type="Pfam" id="PF00012">
    <property type="entry name" value="HSP70"/>
    <property type="match status" value="1"/>
</dbReference>
<feature type="region of interest" description="Disordered" evidence="15">
    <location>
        <begin position="633"/>
        <end position="654"/>
    </location>
</feature>
<dbReference type="SUPFAM" id="SSF50044">
    <property type="entry name" value="SH3-domain"/>
    <property type="match status" value="1"/>
</dbReference>
<dbReference type="InterPro" id="IPR001452">
    <property type="entry name" value="SH3_domain"/>
</dbReference>
<feature type="region of interest" description="Disordered" evidence="15">
    <location>
        <begin position="300"/>
        <end position="384"/>
    </location>
</feature>
<feature type="compositionally biased region" description="Basic residues" evidence="15">
    <location>
        <begin position="79"/>
        <end position="88"/>
    </location>
</feature>
<feature type="region of interest" description="Disordered" evidence="15">
    <location>
        <begin position="126"/>
        <end position="206"/>
    </location>
</feature>
<evidence type="ECO:0000256" key="1">
    <source>
        <dbReference type="ARBA" id="ARBA00002077"/>
    </source>
</evidence>
<dbReference type="SUPFAM" id="SSF47769">
    <property type="entry name" value="SAM/Pointed domain"/>
    <property type="match status" value="1"/>
</dbReference>
<dbReference type="PANTHER" id="PTHR12301">
    <property type="entry name" value="SAM-DOMAIN, SH3 AND NUCLEAR LOCALIZATION SIGNALS PROTEIN RELATED"/>
    <property type="match status" value="1"/>
</dbReference>
<dbReference type="InterPro" id="IPR013761">
    <property type="entry name" value="SAM/pointed_sf"/>
</dbReference>
<keyword evidence="11" id="KW-0067">ATP-binding</keyword>
<dbReference type="Gene3D" id="3.90.640.10">
    <property type="entry name" value="Actin, Chain A, domain 4"/>
    <property type="match status" value="1"/>
</dbReference>
<dbReference type="PROSITE" id="PS50002">
    <property type="entry name" value="SH3"/>
    <property type="match status" value="1"/>
</dbReference>
<dbReference type="PANTHER" id="PTHR12301:SF4">
    <property type="entry name" value="SAM DOMAIN-CONTAINING PROTEIN SAMSN-1"/>
    <property type="match status" value="1"/>
</dbReference>
<dbReference type="InterPro" id="IPR036028">
    <property type="entry name" value="SH3-like_dom_sf"/>
</dbReference>
<comment type="subunit">
    <text evidence="4">Binds UBQLN2.</text>
</comment>
<dbReference type="Pfam" id="PF12485">
    <property type="entry name" value="SPIDER"/>
    <property type="match status" value="1"/>
</dbReference>
<evidence type="ECO:0000256" key="14">
    <source>
        <dbReference type="PROSITE-ProRule" id="PRU00192"/>
    </source>
</evidence>
<dbReference type="GO" id="GO:0140662">
    <property type="term" value="F:ATP-dependent protein folding chaperone"/>
    <property type="evidence" value="ECO:0007669"/>
    <property type="project" value="InterPro"/>
</dbReference>
<dbReference type="InterPro" id="IPR001660">
    <property type="entry name" value="SAM"/>
</dbReference>
<dbReference type="Pfam" id="PF07647">
    <property type="entry name" value="SAM_2"/>
    <property type="match status" value="1"/>
</dbReference>
<evidence type="ECO:0000256" key="15">
    <source>
        <dbReference type="SAM" id="MobiDB-lite"/>
    </source>
</evidence>
<dbReference type="FunFam" id="3.30.30.30:FF:000007">
    <property type="entry name" value="Heat shock 70 kDa protein 13"/>
    <property type="match status" value="1"/>
</dbReference>
<evidence type="ECO:0000256" key="8">
    <source>
        <dbReference type="ARBA" id="ARBA00022729"/>
    </source>
</evidence>
<dbReference type="Gene3D" id="1.10.150.50">
    <property type="entry name" value="Transcription Factor, Ets-1"/>
    <property type="match status" value="1"/>
</dbReference>
<evidence type="ECO:0000256" key="13">
    <source>
        <dbReference type="ARBA" id="ARBA00031426"/>
    </source>
</evidence>
<evidence type="ECO:0000256" key="3">
    <source>
        <dbReference type="ARBA" id="ARBA00007381"/>
    </source>
</evidence>
<dbReference type="Proteomes" id="UP000327493">
    <property type="component" value="Chromosome 3"/>
</dbReference>
<feature type="region of interest" description="Disordered" evidence="15">
    <location>
        <begin position="398"/>
        <end position="453"/>
    </location>
</feature>
<comment type="function">
    <text evidence="1">Has peptide-independent ATPase activity.</text>
</comment>
<keyword evidence="10" id="KW-0256">Endoplasmic reticulum</keyword>
<feature type="compositionally biased region" description="Acidic residues" evidence="15">
    <location>
        <begin position="412"/>
        <end position="425"/>
    </location>
</feature>
<dbReference type="InterPro" id="IPR013126">
    <property type="entry name" value="Hsp_70_fam"/>
</dbReference>
<dbReference type="PROSITE" id="PS00329">
    <property type="entry name" value="HSP70_2"/>
    <property type="match status" value="1"/>
</dbReference>
<dbReference type="GO" id="GO:0005524">
    <property type="term" value="F:ATP binding"/>
    <property type="evidence" value="ECO:0007669"/>
    <property type="project" value="UniProtKB-KW"/>
</dbReference>
<accession>A0A5J5DKG0</accession>
<evidence type="ECO:0000259" key="17">
    <source>
        <dbReference type="PROSITE" id="PS50105"/>
    </source>
</evidence>
<feature type="domain" description="SH3" evidence="16">
    <location>
        <begin position="486"/>
        <end position="547"/>
    </location>
</feature>
<dbReference type="CDD" id="cd11822">
    <property type="entry name" value="SH3_SASH_like"/>
    <property type="match status" value="1"/>
</dbReference>
<evidence type="ECO:0000256" key="9">
    <source>
        <dbReference type="ARBA" id="ARBA00022741"/>
    </source>
</evidence>
<comment type="similarity">
    <text evidence="3">Belongs to the heat shock protein 70 family.</text>
</comment>
<proteinExistence type="inferred from homology"/>
<keyword evidence="9" id="KW-0547">Nucleotide-binding</keyword>
<name>A0A5J5DKG0_9PERO</name>
<feature type="compositionally biased region" description="Basic residues" evidence="15">
    <location>
        <begin position="143"/>
        <end position="152"/>
    </location>
</feature>
<dbReference type="CDD" id="cd10237">
    <property type="entry name" value="ASKHA_NBD_HSP70_HSPA13"/>
    <property type="match status" value="1"/>
</dbReference>
<dbReference type="PRINTS" id="PR00301">
    <property type="entry name" value="HEATSHOCK70"/>
</dbReference>
<dbReference type="Gene3D" id="3.30.420.40">
    <property type="match status" value="2"/>
</dbReference>
<evidence type="ECO:0000313" key="19">
    <source>
        <dbReference type="Proteomes" id="UP000327493"/>
    </source>
</evidence>
<feature type="compositionally biased region" description="Basic residues" evidence="15">
    <location>
        <begin position="398"/>
        <end position="407"/>
    </location>
</feature>
<evidence type="ECO:0000259" key="16">
    <source>
        <dbReference type="PROSITE" id="PS50002"/>
    </source>
</evidence>
<evidence type="ECO:0000256" key="2">
    <source>
        <dbReference type="ARBA" id="ARBA00004144"/>
    </source>
</evidence>
<dbReference type="InterPro" id="IPR043129">
    <property type="entry name" value="ATPase_NBD"/>
</dbReference>
<evidence type="ECO:0000256" key="6">
    <source>
        <dbReference type="ARBA" id="ARBA00022443"/>
    </source>
</evidence>
<dbReference type="InterPro" id="IPR042048">
    <property type="entry name" value="HSPA13"/>
</dbReference>
<comment type="caution">
    <text evidence="18">The sequence shown here is derived from an EMBL/GenBank/DDBJ whole genome shotgun (WGS) entry which is preliminary data.</text>
</comment>
<dbReference type="InterPro" id="IPR051725">
    <property type="entry name" value="SAM-SH3_domain_protein"/>
</dbReference>
<dbReference type="Pfam" id="PF07653">
    <property type="entry name" value="SH3_2"/>
    <property type="match status" value="1"/>
</dbReference>
<protein>
    <recommendedName>
        <fullName evidence="5">Heat shock 70 kDa protein 13</fullName>
    </recommendedName>
    <alternativeName>
        <fullName evidence="13">Stress-70 protein chaperone microsome-associated 60 kDa protein</fullName>
    </alternativeName>
</protein>
<keyword evidence="19" id="KW-1185">Reference proteome</keyword>
<dbReference type="PROSITE" id="PS50105">
    <property type="entry name" value="SAM_DOMAIN"/>
    <property type="match status" value="1"/>
</dbReference>
<evidence type="ECO:0000256" key="7">
    <source>
        <dbReference type="ARBA" id="ARBA00022553"/>
    </source>
</evidence>
<feature type="compositionally biased region" description="Basic residues" evidence="15">
    <location>
        <begin position="172"/>
        <end position="184"/>
    </location>
</feature>
<sequence length="1117" mass="123613">MNLFCFSLEGSMNSLYEAVQSSNDDCPTPPVPSRSSSRTCSRSCSRSCSPAVLLDDNTKWGGSGRSISMELPMQQRTNSNKKKRRTHISKSAPDNEKLDNPGCNIAIWQPAKSQEDLVHITNNHNEEMRKTKHRTETKEGKGAHHSGTKKKEKLPSSQSAHVNGVVTEFKPAVKRNQKTGKKPGGKSGKEGSKKSHNFTVHSPPCTMSPPLGPHYLDMPYMSDRRPYLGKSSTLPAQENATPGRCMDMVTLPGGATPTHTYQQRWSNPGDSSPAWGTIQHTCRRPLTEYRLYSHDFTMSPAREWEGSQQQETAQDDSVKRDCKPQIPPKVPRSLTDVDLSEPNRSTSFGRFEGLRHHSSQAKPEENGTTELPEECDILDPNKSAGIGKKMKAISLTMRRKMGKKHAKSFSEEAGDDTDKDPEAETESGPPAEKNSAKTSNSLESLYSGQSSSSKNLHILRGVTSESNGSSQRDSLRLEEDGSYQGQFCGRARVHTDFVPSPYDTDSLKLKVGDIINVISKPPMGIWTGMLNNKVGNFKFIYVDVLVEKEEKEEAPKIRQQKLCKRPRPKTLLELLERLNLEEYASALLLNGYQTVEDLLHLQEKHLIELNVKDPEHRRKLLAAADYRYTGDDVRDAEEHRSSHSLKEEDSDCPRDSGCFIPSECSDSKEDAEQLTDTVHSYATGSVILALFLAGYLGQQYLPPPKPKVIGLDLGTTFCSVGVFHPGSGEVEVIADEEGRKSIPSAVSFTTTAVLAGHEAVDLADSNPQNTVYDAKRFIGKIFEPEVLDRESARYPFKVINNNGSAEFLISTNHTFVVSPEFIGSRLLLKMKKMAERHLDMPIQKAVISVPAEFDERQRNYTIRAANLAGLEILRVINEPTAAAMAYGLHKADVFNVLVVDLGGGTLDVSLLNKQGGMFLTRAMAGNNKLGGQDFSQRLLQYTIERAQQEFGVPPTHTEDIHHLRQAVEAAKLNLTLQPSVTIRVPLHLHTHGSSASPEDSAPAPVLFQAVITRELFEEINKDLFQKILAPVETVLAEGHLEKEDVDEIVLVGGSTRIPRIRRLVREYFGKEPNTSVDPDLAVVTGVAIQAGIMGGSWPLQVSAIEIPNRHLRKTNFS</sequence>
<gene>
    <name evidence="18" type="ORF">FQN60_004678</name>
</gene>
<feature type="domain" description="SAM" evidence="17">
    <location>
        <begin position="566"/>
        <end position="623"/>
    </location>
</feature>
<dbReference type="SMART" id="SM00326">
    <property type="entry name" value="SH3"/>
    <property type="match status" value="1"/>
</dbReference>
<evidence type="ECO:0000256" key="5">
    <source>
        <dbReference type="ARBA" id="ARBA00018765"/>
    </source>
</evidence>
<keyword evidence="8" id="KW-0732">Signal</keyword>
<evidence type="ECO:0000256" key="4">
    <source>
        <dbReference type="ARBA" id="ARBA00011671"/>
    </source>
</evidence>
<feature type="compositionally biased region" description="Basic and acidic residues" evidence="15">
    <location>
        <begin position="126"/>
        <end position="142"/>
    </location>
</feature>
<dbReference type="FunFam" id="3.30.420.40:FF:000103">
    <property type="entry name" value="Heat shock 70 kDa protein 13"/>
    <property type="match status" value="1"/>
</dbReference>
<keyword evidence="12" id="KW-0492">Microsome</keyword>
<keyword evidence="7" id="KW-0597">Phosphoprotein</keyword>
<dbReference type="Gene3D" id="3.30.30.30">
    <property type="match status" value="1"/>
</dbReference>
<evidence type="ECO:0000256" key="12">
    <source>
        <dbReference type="ARBA" id="ARBA00022848"/>
    </source>
</evidence>
<feature type="region of interest" description="Disordered" evidence="15">
    <location>
        <begin position="59"/>
        <end position="103"/>
    </location>
</feature>
<evidence type="ECO:0000313" key="18">
    <source>
        <dbReference type="EMBL" id="KAA8593844.1"/>
    </source>
</evidence>
<keyword evidence="6 14" id="KW-0728">SH3 domain</keyword>
<evidence type="ECO:0000256" key="10">
    <source>
        <dbReference type="ARBA" id="ARBA00022824"/>
    </source>
</evidence>
<dbReference type="EMBL" id="VOFY01000003">
    <property type="protein sequence ID" value="KAA8593844.1"/>
    <property type="molecule type" value="Genomic_DNA"/>
</dbReference>